<dbReference type="Pfam" id="PF00583">
    <property type="entry name" value="Acetyltransf_1"/>
    <property type="match status" value="1"/>
</dbReference>
<dbReference type="GO" id="GO:0008080">
    <property type="term" value="F:N-acetyltransferase activity"/>
    <property type="evidence" value="ECO:0007669"/>
    <property type="project" value="InterPro"/>
</dbReference>
<dbReference type="InterPro" id="IPR016181">
    <property type="entry name" value="Acyl_CoA_acyltransferase"/>
</dbReference>
<evidence type="ECO:0000259" key="2">
    <source>
        <dbReference type="PROSITE" id="PS51186"/>
    </source>
</evidence>
<dbReference type="Proteomes" id="UP000075806">
    <property type="component" value="Unassembled WGS sequence"/>
</dbReference>
<gene>
    <name evidence="3" type="ORF">AZF04_09460</name>
</gene>
<protein>
    <recommendedName>
        <fullName evidence="2">N-acetyltransferase domain-containing protein</fullName>
    </recommendedName>
</protein>
<dbReference type="SUPFAM" id="SSF55729">
    <property type="entry name" value="Acyl-CoA N-acyltransferases (Nat)"/>
    <property type="match status" value="1"/>
</dbReference>
<comment type="caution">
    <text evidence="3">The sequence shown here is derived from an EMBL/GenBank/DDBJ whole genome shotgun (WGS) entry which is preliminary data.</text>
</comment>
<evidence type="ECO:0000313" key="4">
    <source>
        <dbReference type="Proteomes" id="UP000075806"/>
    </source>
</evidence>
<keyword evidence="4" id="KW-1185">Reference proteome</keyword>
<organism evidence="3 4">
    <name type="scientific">Alkalihalobacillus trypoxylicola</name>
    <dbReference type="NCBI Taxonomy" id="519424"/>
    <lineage>
        <taxon>Bacteria</taxon>
        <taxon>Bacillati</taxon>
        <taxon>Bacillota</taxon>
        <taxon>Bacilli</taxon>
        <taxon>Bacillales</taxon>
        <taxon>Bacillaceae</taxon>
        <taxon>Alkalihalobacillus</taxon>
    </lineage>
</organism>
<feature type="domain" description="N-acetyltransferase" evidence="2">
    <location>
        <begin position="1"/>
        <end position="154"/>
    </location>
</feature>
<dbReference type="CDD" id="cd04301">
    <property type="entry name" value="NAT_SF"/>
    <property type="match status" value="1"/>
</dbReference>
<name>A0A161QGP2_9BACI</name>
<dbReference type="AlphaFoldDB" id="A0A161QGP2"/>
<dbReference type="PANTHER" id="PTHR13947">
    <property type="entry name" value="GNAT FAMILY N-ACETYLTRANSFERASE"/>
    <property type="match status" value="1"/>
</dbReference>
<evidence type="ECO:0000256" key="1">
    <source>
        <dbReference type="ARBA" id="ARBA00022679"/>
    </source>
</evidence>
<accession>A0A161QGP2</accession>
<dbReference type="PANTHER" id="PTHR13947:SF37">
    <property type="entry name" value="LD18367P"/>
    <property type="match status" value="1"/>
</dbReference>
<dbReference type="EMBL" id="LTAO01000034">
    <property type="protein sequence ID" value="KYG28120.1"/>
    <property type="molecule type" value="Genomic_DNA"/>
</dbReference>
<dbReference type="InterPro" id="IPR050769">
    <property type="entry name" value="NAT_camello-type"/>
</dbReference>
<dbReference type="InterPro" id="IPR000182">
    <property type="entry name" value="GNAT_dom"/>
</dbReference>
<sequence length="157" mass="18500">MIRNYRLSDKDYIVKSHYELYNQEFGYDLSFRDFVESKVNGFIKRSDSNEMIFILEIDKKNSGSVSINKLNETTAQLGLFLVEPNARGTGFGRKLIETSINFCKEKGYKNIYLWTNSELQSARRIYEKFGFVLKESETKILSNKEVTEERWELDFNV</sequence>
<keyword evidence="1" id="KW-0808">Transferase</keyword>
<dbReference type="OrthoDB" id="5419426at2"/>
<evidence type="ECO:0000313" key="3">
    <source>
        <dbReference type="EMBL" id="KYG28120.1"/>
    </source>
</evidence>
<dbReference type="STRING" id="519424.AZF04_09460"/>
<proteinExistence type="predicted"/>
<reference evidence="3" key="1">
    <citation type="submission" date="2016-02" db="EMBL/GenBank/DDBJ databases">
        <title>Genome sequence of Bacillus trypoxylicola KCTC 13244(T).</title>
        <authorList>
            <person name="Jeong H."/>
            <person name="Park S.-H."/>
            <person name="Choi S.-K."/>
        </authorList>
    </citation>
    <scope>NUCLEOTIDE SEQUENCE [LARGE SCALE GENOMIC DNA]</scope>
    <source>
        <strain evidence="3">KCTC 13244</strain>
    </source>
</reference>
<dbReference type="Gene3D" id="3.40.630.30">
    <property type="match status" value="1"/>
</dbReference>
<dbReference type="PROSITE" id="PS51186">
    <property type="entry name" value="GNAT"/>
    <property type="match status" value="1"/>
</dbReference>
<dbReference type="RefSeq" id="WP_061949544.1">
    <property type="nucleotide sequence ID" value="NZ_LTAO01000034.1"/>
</dbReference>